<dbReference type="Gene3D" id="1.10.443.10">
    <property type="entry name" value="Intergrase catalytic core"/>
    <property type="match status" value="1"/>
</dbReference>
<reference evidence="3 4" key="1">
    <citation type="submission" date="2024-06" db="EMBL/GenBank/DDBJ databases">
        <title>Sorghum-associated microbial communities from plants grown in Nebraska, USA.</title>
        <authorList>
            <person name="Schachtman D."/>
        </authorList>
    </citation>
    <scope>NUCLEOTIDE SEQUENCE [LARGE SCALE GENOMIC DNA]</scope>
    <source>
        <strain evidence="3 4">736</strain>
    </source>
</reference>
<keyword evidence="1" id="KW-0233">DNA recombination</keyword>
<proteinExistence type="predicted"/>
<protein>
    <submittedName>
        <fullName evidence="3">Integrase</fullName>
    </submittedName>
</protein>
<name>A0ABV2PP67_9BACI</name>
<gene>
    <name evidence="3" type="ORF">ABIA69_003918</name>
</gene>
<evidence type="ECO:0000256" key="1">
    <source>
        <dbReference type="ARBA" id="ARBA00023172"/>
    </source>
</evidence>
<sequence length="188" mass="21865">MNFVQPIRDLEKIVEVRAFLADRSARNELLFCFGIYTGLRISDILRIKVKDVKGKNVFFIKEQKTQKTKKKGSTTKRIPILASLKKMIDKYVIGLVDEEYLFKSRQGRNKPITRVRAYDILREAAHACGLEEIGTHTLRKTFGYHMYQETKDIALLQDIFNHSAEYITRKYIGINQEAIGAAYRKLPY</sequence>
<evidence type="ECO:0000313" key="4">
    <source>
        <dbReference type="Proteomes" id="UP001549363"/>
    </source>
</evidence>
<dbReference type="InterPro" id="IPR011010">
    <property type="entry name" value="DNA_brk_join_enz"/>
</dbReference>
<dbReference type="InterPro" id="IPR002104">
    <property type="entry name" value="Integrase_catalytic"/>
</dbReference>
<dbReference type="PANTHER" id="PTHR30349:SF82">
    <property type="entry name" value="INTEGRASE_RECOMBINASE YOEC-RELATED"/>
    <property type="match status" value="1"/>
</dbReference>
<dbReference type="PROSITE" id="PS51898">
    <property type="entry name" value="TYR_RECOMBINASE"/>
    <property type="match status" value="1"/>
</dbReference>
<dbReference type="Proteomes" id="UP001549363">
    <property type="component" value="Unassembled WGS sequence"/>
</dbReference>
<evidence type="ECO:0000259" key="2">
    <source>
        <dbReference type="PROSITE" id="PS51898"/>
    </source>
</evidence>
<dbReference type="PANTHER" id="PTHR30349">
    <property type="entry name" value="PHAGE INTEGRASE-RELATED"/>
    <property type="match status" value="1"/>
</dbReference>
<feature type="domain" description="Tyr recombinase" evidence="2">
    <location>
        <begin position="5"/>
        <end position="184"/>
    </location>
</feature>
<organism evidence="3 4">
    <name type="scientific">Lysinibacillus parviboronicapiens</name>
    <dbReference type="NCBI Taxonomy" id="436516"/>
    <lineage>
        <taxon>Bacteria</taxon>
        <taxon>Bacillati</taxon>
        <taxon>Bacillota</taxon>
        <taxon>Bacilli</taxon>
        <taxon>Bacillales</taxon>
        <taxon>Bacillaceae</taxon>
        <taxon>Lysinibacillus</taxon>
    </lineage>
</organism>
<dbReference type="SUPFAM" id="SSF56349">
    <property type="entry name" value="DNA breaking-rejoining enzymes"/>
    <property type="match status" value="1"/>
</dbReference>
<dbReference type="RefSeq" id="WP_354472704.1">
    <property type="nucleotide sequence ID" value="NZ_JBEPSB010000024.1"/>
</dbReference>
<keyword evidence="4" id="KW-1185">Reference proteome</keyword>
<dbReference type="InterPro" id="IPR013762">
    <property type="entry name" value="Integrase-like_cat_sf"/>
</dbReference>
<accession>A0ABV2PP67</accession>
<dbReference type="Pfam" id="PF00589">
    <property type="entry name" value="Phage_integrase"/>
    <property type="match status" value="1"/>
</dbReference>
<dbReference type="InterPro" id="IPR050090">
    <property type="entry name" value="Tyrosine_recombinase_XerCD"/>
</dbReference>
<evidence type="ECO:0000313" key="3">
    <source>
        <dbReference type="EMBL" id="MET4562727.1"/>
    </source>
</evidence>
<dbReference type="EMBL" id="JBEPSB010000024">
    <property type="protein sequence ID" value="MET4562727.1"/>
    <property type="molecule type" value="Genomic_DNA"/>
</dbReference>
<comment type="caution">
    <text evidence="3">The sequence shown here is derived from an EMBL/GenBank/DDBJ whole genome shotgun (WGS) entry which is preliminary data.</text>
</comment>